<protein>
    <submittedName>
        <fullName evidence="1">Uncharacterized protein</fullName>
    </submittedName>
</protein>
<name>L9VQ17_9EURY</name>
<proteinExistence type="predicted"/>
<sequence length="69" mass="7733">MWTIVAVVGRINSFPIDQNRRPIDGQFLEGACKFLESACKVERFTPPDDRPCHGSTVDHLVVSGNPFFI</sequence>
<dbReference type="AlphaFoldDB" id="L9VQ17"/>
<gene>
    <name evidence="1" type="ORF">C496_14827</name>
</gene>
<evidence type="ECO:0000313" key="1">
    <source>
        <dbReference type="EMBL" id="ELY39141.1"/>
    </source>
</evidence>
<accession>L9VQ17</accession>
<dbReference type="Proteomes" id="UP000011599">
    <property type="component" value="Unassembled WGS sequence"/>
</dbReference>
<keyword evidence="2" id="KW-1185">Reference proteome</keyword>
<evidence type="ECO:0000313" key="2">
    <source>
        <dbReference type="Proteomes" id="UP000011599"/>
    </source>
</evidence>
<dbReference type="EMBL" id="AOHW01000038">
    <property type="protein sequence ID" value="ELY39141.1"/>
    <property type="molecule type" value="Genomic_DNA"/>
</dbReference>
<organism evidence="1 2">
    <name type="scientific">Natronorubrum tibetense GA33</name>
    <dbReference type="NCBI Taxonomy" id="1114856"/>
    <lineage>
        <taxon>Archaea</taxon>
        <taxon>Methanobacteriati</taxon>
        <taxon>Methanobacteriota</taxon>
        <taxon>Stenosarchaea group</taxon>
        <taxon>Halobacteria</taxon>
        <taxon>Halobacteriales</taxon>
        <taxon>Natrialbaceae</taxon>
        <taxon>Natronorubrum</taxon>
    </lineage>
</organism>
<comment type="caution">
    <text evidence="1">The sequence shown here is derived from an EMBL/GenBank/DDBJ whole genome shotgun (WGS) entry which is preliminary data.</text>
</comment>
<reference evidence="1 2" key="1">
    <citation type="journal article" date="2014" name="PLoS Genet.">
        <title>Phylogenetically driven sequencing of extremely halophilic archaea reveals strategies for static and dynamic osmo-response.</title>
        <authorList>
            <person name="Becker E.A."/>
            <person name="Seitzer P.M."/>
            <person name="Tritt A."/>
            <person name="Larsen D."/>
            <person name="Krusor M."/>
            <person name="Yao A.I."/>
            <person name="Wu D."/>
            <person name="Madern D."/>
            <person name="Eisen J.A."/>
            <person name="Darling A.E."/>
            <person name="Facciotti M.T."/>
        </authorList>
    </citation>
    <scope>NUCLEOTIDE SEQUENCE [LARGE SCALE GENOMIC DNA]</scope>
    <source>
        <strain evidence="1 2">GA33</strain>
    </source>
</reference>